<feature type="domain" description="Alpha-N-acetylglucosaminidase C-terminal" evidence="4">
    <location>
        <begin position="464"/>
        <end position="717"/>
    </location>
</feature>
<dbReference type="PANTHER" id="PTHR12872:SF1">
    <property type="entry name" value="ALPHA-N-ACETYLGLUCOSAMINIDASE"/>
    <property type="match status" value="1"/>
</dbReference>
<dbReference type="Pfam" id="PF12971">
    <property type="entry name" value="NAGLU_N"/>
    <property type="match status" value="1"/>
</dbReference>
<name>A0A414BKQ3_BACUN</name>
<dbReference type="GO" id="GO:0005975">
    <property type="term" value="P:carbohydrate metabolic process"/>
    <property type="evidence" value="ECO:0007669"/>
    <property type="project" value="UniProtKB-ARBA"/>
</dbReference>
<dbReference type="AlphaFoldDB" id="A0A414BKQ3"/>
<dbReference type="Gene3D" id="1.20.120.670">
    <property type="entry name" value="N-acetyl-b-d-glucoasminidase"/>
    <property type="match status" value="1"/>
</dbReference>
<accession>A0A414BKQ3</accession>
<sequence length="723" mass="83939">MKKGICLIGILLWGAIAMQAGNCRDVEVAKSMLKRLIPVYADSFLFKKVDGNGKDLFRIESTADDRIMLSGNNANSMATGLNYYLKYYCLTTVSWYADQPVEMPAKLPQVFSPIEITAKVKRRFFLNYCTFGYSMAFWDWDDWQRFIDWMALNGINMPLAITGQEAVWYKVWKDIGLKGQDILSYFTGPVYLPWHRMANIDSWNGPLPMEWLENQTKLQQQILSRERELNMKPVLPAFNGHVPAALKRIYPEADIQTLGKWAGFTKEYHCSFLNPEEPLFALLQKKFLKEQRKLFGTEHIYGIDPFNEGEPPSWEPDYLNKVSSDLYHTLKEADSEAEWLQMTWMFYFDRKKWTAPRIEAFLKGVPENKLSLLDYHCENVELWKQTNCFHGQPYIWCYLGNFGGNTGITGNVKESGRRLDIALKEGGDNLKGIGSTLEGLDIIQFPYEYILEKAWTIDKGDDAWVNALADRHAGKVIQPVREAWKILFNDIYVQVPKTVGILPNYRPVMGVNSGRAKIDYSNRQLLKAWKMLLEVSELNRNALRLDVISVGRQLLGNYFLAVKNEFDRVYTTRDLLALRMHAAEMREILHDIDVLTSYHEYTSLDKWIDDARAYSCDPVIQDYYEKNARNLITTWGGTLNDYASRTWSGLVAGYYAVRWDVYIDAVLQAVENNQEFNQKELDNRLKKFEEDWGTSRTMTKRLTKGDLQECARHLLRKYEMRIN</sequence>
<evidence type="ECO:0000259" key="2">
    <source>
        <dbReference type="Pfam" id="PF05089"/>
    </source>
</evidence>
<dbReference type="Gene3D" id="3.30.379.10">
    <property type="entry name" value="Chitobiase/beta-hexosaminidase domain 2-like"/>
    <property type="match status" value="1"/>
</dbReference>
<dbReference type="Pfam" id="PF12972">
    <property type="entry name" value="NAGLU_C"/>
    <property type="match status" value="1"/>
</dbReference>
<keyword evidence="1" id="KW-0378">Hydrolase</keyword>
<evidence type="ECO:0000259" key="4">
    <source>
        <dbReference type="Pfam" id="PF12972"/>
    </source>
</evidence>
<dbReference type="Pfam" id="PF05089">
    <property type="entry name" value="NAGLU"/>
    <property type="match status" value="1"/>
</dbReference>
<dbReference type="InterPro" id="IPR024240">
    <property type="entry name" value="NAGLU_N"/>
</dbReference>
<dbReference type="InterPro" id="IPR024732">
    <property type="entry name" value="NAGLU_C"/>
</dbReference>
<reference evidence="5 6" key="1">
    <citation type="submission" date="2018-08" db="EMBL/GenBank/DDBJ databases">
        <title>A genome reference for cultivated species of the human gut microbiota.</title>
        <authorList>
            <person name="Zou Y."/>
            <person name="Xue W."/>
            <person name="Luo G."/>
        </authorList>
    </citation>
    <scope>NUCLEOTIDE SEQUENCE [LARGE SCALE GENOMIC DNA]</scope>
    <source>
        <strain evidence="5 6">AM34-25</strain>
    </source>
</reference>
<proteinExistence type="predicted"/>
<dbReference type="GO" id="GO:0016787">
    <property type="term" value="F:hydrolase activity"/>
    <property type="evidence" value="ECO:0007669"/>
    <property type="project" value="UniProtKB-KW"/>
</dbReference>
<dbReference type="InterPro" id="IPR029018">
    <property type="entry name" value="Hex-like_dom2"/>
</dbReference>
<dbReference type="PANTHER" id="PTHR12872">
    <property type="entry name" value="ALPHA-N-ACETYLGLUCOSAMINIDASE"/>
    <property type="match status" value="1"/>
</dbReference>
<dbReference type="EMBL" id="QSIF01000004">
    <property type="protein sequence ID" value="RHC75599.1"/>
    <property type="molecule type" value="Genomic_DNA"/>
</dbReference>
<organism evidence="5 6">
    <name type="scientific">Bacteroides uniformis</name>
    <dbReference type="NCBI Taxonomy" id="820"/>
    <lineage>
        <taxon>Bacteria</taxon>
        <taxon>Pseudomonadati</taxon>
        <taxon>Bacteroidota</taxon>
        <taxon>Bacteroidia</taxon>
        <taxon>Bacteroidales</taxon>
        <taxon>Bacteroidaceae</taxon>
        <taxon>Bacteroides</taxon>
    </lineage>
</organism>
<dbReference type="Gene3D" id="3.20.20.80">
    <property type="entry name" value="Glycosidases"/>
    <property type="match status" value="1"/>
</dbReference>
<evidence type="ECO:0000259" key="3">
    <source>
        <dbReference type="Pfam" id="PF12971"/>
    </source>
</evidence>
<feature type="domain" description="Alpha-N-acetylglucosaminidase N-terminal" evidence="3">
    <location>
        <begin position="29"/>
        <end position="108"/>
    </location>
</feature>
<dbReference type="Proteomes" id="UP000284514">
    <property type="component" value="Unassembled WGS sequence"/>
</dbReference>
<comment type="caution">
    <text evidence="5">The sequence shown here is derived from an EMBL/GenBank/DDBJ whole genome shotgun (WGS) entry which is preliminary data.</text>
</comment>
<evidence type="ECO:0000256" key="1">
    <source>
        <dbReference type="ARBA" id="ARBA00022801"/>
    </source>
</evidence>
<dbReference type="InterPro" id="IPR024733">
    <property type="entry name" value="NAGLU_tim-barrel"/>
</dbReference>
<evidence type="ECO:0000313" key="5">
    <source>
        <dbReference type="EMBL" id="RHC75599.1"/>
    </source>
</evidence>
<gene>
    <name evidence="5" type="ORF">DW831_03950</name>
</gene>
<evidence type="ECO:0000313" key="6">
    <source>
        <dbReference type="Proteomes" id="UP000284514"/>
    </source>
</evidence>
<feature type="domain" description="Alpha-N-acetylglucosaminidase tim-barrel" evidence="2">
    <location>
        <begin position="123"/>
        <end position="456"/>
    </location>
</feature>
<dbReference type="InterPro" id="IPR007781">
    <property type="entry name" value="NAGLU"/>
</dbReference>
<protein>
    <submittedName>
        <fullName evidence="5">Alpha-N-acetylglucosaminidase</fullName>
    </submittedName>
</protein>